<accession>A0A0J1BC73</accession>
<dbReference type="EMBL" id="LECT01000029">
    <property type="protein sequence ID" value="KLU04217.1"/>
    <property type="molecule type" value="Genomic_DNA"/>
</dbReference>
<name>A0A0J1BC73_RHOIS</name>
<keyword evidence="1" id="KW-0732">Signal</keyword>
<evidence type="ECO:0000313" key="2">
    <source>
        <dbReference type="EMBL" id="KLU04217.1"/>
    </source>
</evidence>
<dbReference type="AlphaFoldDB" id="A0A0J1BC73"/>
<dbReference type="PATRIC" id="fig|595434.4.peg.3610"/>
<dbReference type="OrthoDB" id="286057at2"/>
<keyword evidence="2" id="KW-0472">Membrane</keyword>
<evidence type="ECO:0000313" key="3">
    <source>
        <dbReference type="Proteomes" id="UP000036367"/>
    </source>
</evidence>
<dbReference type="RefSeq" id="WP_047815179.1">
    <property type="nucleotide sequence ID" value="NZ_LECT01000029.1"/>
</dbReference>
<keyword evidence="2" id="KW-0812">Transmembrane</keyword>
<gene>
    <name evidence="2" type="ORF">RISK_003803</name>
</gene>
<proteinExistence type="predicted"/>
<evidence type="ECO:0000256" key="1">
    <source>
        <dbReference type="SAM" id="SignalP"/>
    </source>
</evidence>
<feature type="signal peptide" evidence="1">
    <location>
        <begin position="1"/>
        <end position="18"/>
    </location>
</feature>
<reference evidence="2" key="1">
    <citation type="submission" date="2015-05" db="EMBL/GenBank/DDBJ databases">
        <title>Permanent draft genome of Rhodopirellula islandicus K833.</title>
        <authorList>
            <person name="Kizina J."/>
            <person name="Richter M."/>
            <person name="Glockner F.O."/>
            <person name="Harder J."/>
        </authorList>
    </citation>
    <scope>NUCLEOTIDE SEQUENCE [LARGE SCALE GENOMIC DNA]</scope>
    <source>
        <strain evidence="2">K833</strain>
    </source>
</reference>
<sequence>MIRSHALLLTCLTATSFAALNSCLPVATAQDPTEITTEPASPKADPTDRELRLAKYLSGATFTGHFTVDGKEDRALKPESYTIKSCEKLPEPDMYSMKVAIQYGDTDGEFPMQLKILWADRTPVITMDSVWIPGLGTFSSRVLIHDGRYAGTWQHDAKGGHLFGKITPAEKH</sequence>
<keyword evidence="3" id="KW-1185">Reference proteome</keyword>
<feature type="chain" id="PRO_5005247910" evidence="1">
    <location>
        <begin position="19"/>
        <end position="172"/>
    </location>
</feature>
<dbReference type="Proteomes" id="UP000036367">
    <property type="component" value="Unassembled WGS sequence"/>
</dbReference>
<comment type="caution">
    <text evidence="2">The sequence shown here is derived from an EMBL/GenBank/DDBJ whole genome shotgun (WGS) entry which is preliminary data.</text>
</comment>
<organism evidence="2 3">
    <name type="scientific">Rhodopirellula islandica</name>
    <dbReference type="NCBI Taxonomy" id="595434"/>
    <lineage>
        <taxon>Bacteria</taxon>
        <taxon>Pseudomonadati</taxon>
        <taxon>Planctomycetota</taxon>
        <taxon>Planctomycetia</taxon>
        <taxon>Pirellulales</taxon>
        <taxon>Pirellulaceae</taxon>
        <taxon>Rhodopirellula</taxon>
    </lineage>
</organism>
<protein>
    <submittedName>
        <fullName evidence="2">Signal peptide and transmembrane protein</fullName>
    </submittedName>
</protein>
<dbReference type="STRING" id="595434.RISK_003803"/>